<keyword evidence="1" id="KW-0472">Membrane</keyword>
<evidence type="ECO:0000313" key="3">
    <source>
        <dbReference type="Proteomes" id="UP000242662"/>
    </source>
</evidence>
<feature type="transmembrane region" description="Helical" evidence="1">
    <location>
        <begin position="90"/>
        <end position="113"/>
    </location>
</feature>
<keyword evidence="1" id="KW-1133">Transmembrane helix</keyword>
<feature type="transmembrane region" description="Helical" evidence="1">
    <location>
        <begin position="150"/>
        <end position="171"/>
    </location>
</feature>
<sequence length="348" mass="39526">MKEKLSRLHTWYTSGEGYVHCGPESIRHLYIILLRFGVFVYILSAMNIFYDNLNEDFRFLGILAFLGYFMVGSLIIHIGWRFLNRLTAYIVVNAFVVLWTVLAASLFALQLAAGHLMLQVVYIVVITVQLTCLFLVLLKNNSEPIVVNKIFKGYAVMSSLLLAYVFIPAIVNSVMQGKHWKDPDYINWNETMFGKEMADVLAGPQVAISCSTIVIGILTWAIIKLSQKWKAVDESTNTPVPGYLLYHAGVMASKQKRKWGYLAKGSKDFPDPVTFLREEGGVRYFKRKVIHGTDEEFAVYKGEETEAGIFLCEVVGSGHAPEYVKVLYGGKKGKWRPYEFEEIKQMEV</sequence>
<keyword evidence="3" id="KW-1185">Reference proteome</keyword>
<dbReference type="RefSeq" id="WP_090774740.1">
    <property type="nucleotide sequence ID" value="NZ_FMYM01000002.1"/>
</dbReference>
<gene>
    <name evidence="2" type="ORF">SAMN05421737_102162</name>
</gene>
<feature type="transmembrane region" description="Helical" evidence="1">
    <location>
        <begin position="119"/>
        <end position="138"/>
    </location>
</feature>
<organism evidence="2 3">
    <name type="scientific">Shouchella lonarensis</name>
    <dbReference type="NCBI Taxonomy" id="1464122"/>
    <lineage>
        <taxon>Bacteria</taxon>
        <taxon>Bacillati</taxon>
        <taxon>Bacillota</taxon>
        <taxon>Bacilli</taxon>
        <taxon>Bacillales</taxon>
        <taxon>Bacillaceae</taxon>
        <taxon>Shouchella</taxon>
    </lineage>
</organism>
<feature type="transmembrane region" description="Helical" evidence="1">
    <location>
        <begin position="62"/>
        <end position="83"/>
    </location>
</feature>
<accession>A0A1G6GYF5</accession>
<name>A0A1G6GYF5_9BACI</name>
<keyword evidence="1" id="KW-0812">Transmembrane</keyword>
<evidence type="ECO:0000313" key="2">
    <source>
        <dbReference type="EMBL" id="SDB87062.1"/>
    </source>
</evidence>
<protein>
    <submittedName>
        <fullName evidence="2">Uncharacterized protein</fullName>
    </submittedName>
</protein>
<reference evidence="3" key="1">
    <citation type="submission" date="2016-09" db="EMBL/GenBank/DDBJ databases">
        <authorList>
            <person name="Varghese N."/>
            <person name="Submissions S."/>
        </authorList>
    </citation>
    <scope>NUCLEOTIDE SEQUENCE [LARGE SCALE GENOMIC DNA]</scope>
    <source>
        <strain evidence="3">25nlg</strain>
    </source>
</reference>
<dbReference type="STRING" id="1464122.SAMN05421737_102162"/>
<dbReference type="Proteomes" id="UP000242662">
    <property type="component" value="Unassembled WGS sequence"/>
</dbReference>
<feature type="transmembrane region" description="Helical" evidence="1">
    <location>
        <begin position="29"/>
        <end position="50"/>
    </location>
</feature>
<dbReference type="AlphaFoldDB" id="A0A1G6GYF5"/>
<feature type="transmembrane region" description="Helical" evidence="1">
    <location>
        <begin position="202"/>
        <end position="223"/>
    </location>
</feature>
<dbReference type="EMBL" id="FMYM01000002">
    <property type="protein sequence ID" value="SDB87062.1"/>
    <property type="molecule type" value="Genomic_DNA"/>
</dbReference>
<evidence type="ECO:0000256" key="1">
    <source>
        <dbReference type="SAM" id="Phobius"/>
    </source>
</evidence>
<proteinExistence type="predicted"/>